<evidence type="ECO:0000313" key="3">
    <source>
        <dbReference type="EMBL" id="QJA83450.1"/>
    </source>
</evidence>
<dbReference type="EMBL" id="MT144025">
    <property type="protein sequence ID" value="QJA46902.1"/>
    <property type="molecule type" value="Genomic_DNA"/>
</dbReference>
<evidence type="ECO:0000313" key="4">
    <source>
        <dbReference type="EMBL" id="QJH94741.1"/>
    </source>
</evidence>
<evidence type="ECO:0000313" key="1">
    <source>
        <dbReference type="EMBL" id="QJA46902.1"/>
    </source>
</evidence>
<proteinExistence type="predicted"/>
<dbReference type="EMBL" id="MT142511">
    <property type="protein sequence ID" value="QJA83450.1"/>
    <property type="molecule type" value="Genomic_DNA"/>
</dbReference>
<dbReference type="EMBL" id="MT141507">
    <property type="protein sequence ID" value="QJA63841.1"/>
    <property type="molecule type" value="Genomic_DNA"/>
</dbReference>
<organism evidence="1">
    <name type="scientific">viral metagenome</name>
    <dbReference type="NCBI Taxonomy" id="1070528"/>
    <lineage>
        <taxon>unclassified sequences</taxon>
        <taxon>metagenomes</taxon>
        <taxon>organismal metagenomes</taxon>
    </lineage>
</organism>
<dbReference type="AlphaFoldDB" id="A0A6H1ZHF2"/>
<dbReference type="EMBL" id="MT144605">
    <property type="protein sequence ID" value="QJH94741.1"/>
    <property type="molecule type" value="Genomic_DNA"/>
</dbReference>
<sequence length="199" mass="22529">MQILHVQETTKDGKKISKTIEVIRSWIDSSGKSIYHFADGKFGFKSGAYIRSLEDLDILKAEEVIGETPAGKPKTRPVESFAYAQAKRWWDAIGKAQSEEYYAKERMDLEARHLSGVPELPKEGTAALDGASYTRQPVEAIGRKNLTNPSHYGRWFGKDRPGWWGYADLIEMAGYRYRRVLVEDGEVYPLEEVPEAVNA</sequence>
<name>A0A6H1ZHF2_9ZZZZ</name>
<protein>
    <submittedName>
        <fullName evidence="1">Uncharacterized protein</fullName>
    </submittedName>
</protein>
<evidence type="ECO:0000313" key="2">
    <source>
        <dbReference type="EMBL" id="QJA63841.1"/>
    </source>
</evidence>
<accession>A0A6H1ZHF2</accession>
<gene>
    <name evidence="3" type="ORF">MM415A00279_0008</name>
    <name evidence="2" type="ORF">MM415B00575_0013</name>
    <name evidence="1" type="ORF">TM448A00577_0010</name>
    <name evidence="4" type="ORF">TM448B00295_0017</name>
</gene>
<reference evidence="1" key="1">
    <citation type="submission" date="2020-03" db="EMBL/GenBank/DDBJ databases">
        <title>The deep terrestrial virosphere.</title>
        <authorList>
            <person name="Holmfeldt K."/>
            <person name="Nilsson E."/>
            <person name="Simone D."/>
            <person name="Lopez-Fernandez M."/>
            <person name="Wu X."/>
            <person name="de Brujin I."/>
            <person name="Lundin D."/>
            <person name="Andersson A."/>
            <person name="Bertilsson S."/>
            <person name="Dopson M."/>
        </authorList>
    </citation>
    <scope>NUCLEOTIDE SEQUENCE</scope>
    <source>
        <strain evidence="3">MM415A00279</strain>
        <strain evidence="2">MM415B00575</strain>
        <strain evidence="1">TM448A00577</strain>
        <strain evidence="4">TM448B00295</strain>
    </source>
</reference>